<organism evidence="2 3">
    <name type="scientific">Parasponia andersonii</name>
    <name type="common">Sponia andersonii</name>
    <dbReference type="NCBI Taxonomy" id="3476"/>
    <lineage>
        <taxon>Eukaryota</taxon>
        <taxon>Viridiplantae</taxon>
        <taxon>Streptophyta</taxon>
        <taxon>Embryophyta</taxon>
        <taxon>Tracheophyta</taxon>
        <taxon>Spermatophyta</taxon>
        <taxon>Magnoliopsida</taxon>
        <taxon>eudicotyledons</taxon>
        <taxon>Gunneridae</taxon>
        <taxon>Pentapetalae</taxon>
        <taxon>rosids</taxon>
        <taxon>fabids</taxon>
        <taxon>Rosales</taxon>
        <taxon>Cannabaceae</taxon>
        <taxon>Parasponia</taxon>
    </lineage>
</organism>
<dbReference type="Proteomes" id="UP000237105">
    <property type="component" value="Unassembled WGS sequence"/>
</dbReference>
<evidence type="ECO:0000313" key="2">
    <source>
        <dbReference type="EMBL" id="PON68230.1"/>
    </source>
</evidence>
<comment type="caution">
    <text evidence="2">The sequence shown here is derived from an EMBL/GenBank/DDBJ whole genome shotgun (WGS) entry which is preliminary data.</text>
</comment>
<accession>A0A2P5D4L0</accession>
<dbReference type="AlphaFoldDB" id="A0A2P5D4L0"/>
<dbReference type="OrthoDB" id="10282566at2759"/>
<proteinExistence type="predicted"/>
<feature type="region of interest" description="Disordered" evidence="1">
    <location>
        <begin position="16"/>
        <end position="49"/>
    </location>
</feature>
<gene>
    <name evidence="2" type="ORF">PanWU01x14_097900</name>
</gene>
<keyword evidence="3" id="KW-1185">Reference proteome</keyword>
<dbReference type="EMBL" id="JXTB01000065">
    <property type="protein sequence ID" value="PON68230.1"/>
    <property type="molecule type" value="Genomic_DNA"/>
</dbReference>
<sequence length="157" mass="17450">MFMFYLIVATGDHLDTTFQEQNPSPELVNSEDGNQGGSDVDNTSDNRGHEGSIILESQKHDHVDPSELLEEGYEGANHELWPVPGLEYIPPWMFHLLGSLTCLKKVLELLMNVVSAANPLQHFLGLLRIASLEDGVWSIGQKQGTNCDHHCRDPSES</sequence>
<evidence type="ECO:0000256" key="1">
    <source>
        <dbReference type="SAM" id="MobiDB-lite"/>
    </source>
</evidence>
<name>A0A2P5D4L0_PARAD</name>
<evidence type="ECO:0000313" key="3">
    <source>
        <dbReference type="Proteomes" id="UP000237105"/>
    </source>
</evidence>
<protein>
    <submittedName>
        <fullName evidence="2">Uncharacterized protein</fullName>
    </submittedName>
</protein>
<reference evidence="3" key="1">
    <citation type="submission" date="2016-06" db="EMBL/GenBank/DDBJ databases">
        <title>Parallel loss of symbiosis genes in relatives of nitrogen-fixing non-legume Parasponia.</title>
        <authorList>
            <person name="Van Velzen R."/>
            <person name="Holmer R."/>
            <person name="Bu F."/>
            <person name="Rutten L."/>
            <person name="Van Zeijl A."/>
            <person name="Liu W."/>
            <person name="Santuari L."/>
            <person name="Cao Q."/>
            <person name="Sharma T."/>
            <person name="Shen D."/>
            <person name="Roswanjaya Y."/>
            <person name="Wardhani T."/>
            <person name="Kalhor M.S."/>
            <person name="Jansen J."/>
            <person name="Van den Hoogen J."/>
            <person name="Gungor B."/>
            <person name="Hartog M."/>
            <person name="Hontelez J."/>
            <person name="Verver J."/>
            <person name="Yang W.-C."/>
            <person name="Schijlen E."/>
            <person name="Repin R."/>
            <person name="Schilthuizen M."/>
            <person name="Schranz E."/>
            <person name="Heidstra R."/>
            <person name="Miyata K."/>
            <person name="Fedorova E."/>
            <person name="Kohlen W."/>
            <person name="Bisseling T."/>
            <person name="Smit S."/>
            <person name="Geurts R."/>
        </authorList>
    </citation>
    <scope>NUCLEOTIDE SEQUENCE [LARGE SCALE GENOMIC DNA]</scope>
    <source>
        <strain evidence="3">cv. WU1-14</strain>
    </source>
</reference>